<dbReference type="GO" id="GO:0015813">
    <property type="term" value="P:L-glutamate transmembrane transport"/>
    <property type="evidence" value="ECO:0007669"/>
    <property type="project" value="InterPro"/>
</dbReference>
<proteinExistence type="predicted"/>
<dbReference type="GO" id="GO:0015501">
    <property type="term" value="F:glutamate:sodium symporter activity"/>
    <property type="evidence" value="ECO:0007669"/>
    <property type="project" value="InterPro"/>
</dbReference>
<evidence type="ECO:0000313" key="2">
    <source>
        <dbReference type="EMBL" id="RCW72780.1"/>
    </source>
</evidence>
<dbReference type="EMBL" id="QPJK01000003">
    <property type="protein sequence ID" value="RCW72780.1"/>
    <property type="molecule type" value="Genomic_DNA"/>
</dbReference>
<dbReference type="Pfam" id="PF03616">
    <property type="entry name" value="Glt_symporter"/>
    <property type="match status" value="1"/>
</dbReference>
<keyword evidence="1" id="KW-1133">Transmembrane helix</keyword>
<dbReference type="GO" id="GO:0016020">
    <property type="term" value="C:membrane"/>
    <property type="evidence" value="ECO:0007669"/>
    <property type="project" value="InterPro"/>
</dbReference>
<feature type="transmembrane region" description="Helical" evidence="1">
    <location>
        <begin position="94"/>
        <end position="123"/>
    </location>
</feature>
<protein>
    <submittedName>
        <fullName evidence="2">ESS family glutamate:Na+ symporter</fullName>
    </submittedName>
</protein>
<accession>A0A368XXG5</accession>
<dbReference type="PANTHER" id="PTHR36178">
    <property type="entry name" value="SLR0625 PROTEIN"/>
    <property type="match status" value="1"/>
</dbReference>
<dbReference type="InterPro" id="IPR004445">
    <property type="entry name" value="GltS"/>
</dbReference>
<keyword evidence="3" id="KW-1185">Reference proteome</keyword>
<organism evidence="2 3">
    <name type="scientific">Pseudorhodoferax soli</name>
    <dbReference type="NCBI Taxonomy" id="545864"/>
    <lineage>
        <taxon>Bacteria</taxon>
        <taxon>Pseudomonadati</taxon>
        <taxon>Pseudomonadota</taxon>
        <taxon>Betaproteobacteria</taxon>
        <taxon>Burkholderiales</taxon>
        <taxon>Comamonadaceae</taxon>
    </lineage>
</organism>
<sequence length="473" mass="50087">MENTFHGIIAFALMVTMLLAGTLLRKWVPLLRNALVPASVTGGVIGFAVLSMDLVPGYSASDFVALTFHFFTLSFMSLCLTGSSKNTALSGGSIVIGGLWLTVIWTISLGAQGVLGYGVIVAYDQVTGSDLSAFLGAIVTHGFTQGPGQALTYGGIWEKEFGIENAAQVGLIYASLGFIVAFVVGVPMAKWMVRKGLNANKASKIDGEFLSGFFSPQTQPEAGRQVTHPANLDSLAYHICLLGLGYLLTHLWLVWIRDLAAGFTPWGLNLDVLFSHNLFFLHGLVICVIIRWCIDRAGLARYVDDESMKHITGGAVDFMVVGTLMSIKFSVLGALLVPILLVTVAITVFTAALCMLLGHKSGKLGYERAVTIFGCCCGSTGSGLLLLRMVDADFSTSVAKELAFYNIAIVVATFHLLFIFAPIAPSMSAGMYVAVFGGTALLALALVPVLARWTPAPAARASEAQLPGGLSGS</sequence>
<dbReference type="AlphaFoldDB" id="A0A368XXG5"/>
<feature type="transmembrane region" description="Helical" evidence="1">
    <location>
        <begin position="171"/>
        <end position="193"/>
    </location>
</feature>
<feature type="transmembrane region" description="Helical" evidence="1">
    <location>
        <begin position="276"/>
        <end position="294"/>
    </location>
</feature>
<dbReference type="Proteomes" id="UP000252884">
    <property type="component" value="Unassembled WGS sequence"/>
</dbReference>
<feature type="transmembrane region" description="Helical" evidence="1">
    <location>
        <begin position="370"/>
        <end position="390"/>
    </location>
</feature>
<feature type="transmembrane region" description="Helical" evidence="1">
    <location>
        <begin position="235"/>
        <end position="256"/>
    </location>
</feature>
<feature type="transmembrane region" description="Helical" evidence="1">
    <location>
        <begin position="431"/>
        <end position="451"/>
    </location>
</feature>
<feature type="transmembrane region" description="Helical" evidence="1">
    <location>
        <begin position="6"/>
        <end position="24"/>
    </location>
</feature>
<evidence type="ECO:0000256" key="1">
    <source>
        <dbReference type="SAM" id="Phobius"/>
    </source>
</evidence>
<reference evidence="2 3" key="1">
    <citation type="submission" date="2018-07" db="EMBL/GenBank/DDBJ databases">
        <title>Genomic Encyclopedia of Type Strains, Phase IV (KMG-IV): sequencing the most valuable type-strain genomes for metagenomic binning, comparative biology and taxonomic classification.</title>
        <authorList>
            <person name="Goeker M."/>
        </authorList>
    </citation>
    <scope>NUCLEOTIDE SEQUENCE [LARGE SCALE GENOMIC DNA]</scope>
    <source>
        <strain evidence="2 3">DSM 21634</strain>
    </source>
</reference>
<dbReference type="OrthoDB" id="9801557at2"/>
<dbReference type="PANTHER" id="PTHR36178:SF1">
    <property type="entry name" value="SODIUM_GLUTAMATE SYMPORTER"/>
    <property type="match status" value="1"/>
</dbReference>
<keyword evidence="1" id="KW-0472">Membrane</keyword>
<keyword evidence="1" id="KW-0812">Transmembrane</keyword>
<feature type="transmembrane region" description="Helical" evidence="1">
    <location>
        <begin position="63"/>
        <end position="82"/>
    </location>
</feature>
<feature type="transmembrane region" description="Helical" evidence="1">
    <location>
        <begin position="31"/>
        <end position="51"/>
    </location>
</feature>
<feature type="transmembrane region" description="Helical" evidence="1">
    <location>
        <begin position="402"/>
        <end position="424"/>
    </location>
</feature>
<gene>
    <name evidence="2" type="ORF">DES41_103387</name>
</gene>
<name>A0A368XXG5_9BURK</name>
<evidence type="ECO:0000313" key="3">
    <source>
        <dbReference type="Proteomes" id="UP000252884"/>
    </source>
</evidence>
<comment type="caution">
    <text evidence="2">The sequence shown here is derived from an EMBL/GenBank/DDBJ whole genome shotgun (WGS) entry which is preliminary data.</text>
</comment>
<feature type="transmembrane region" description="Helical" evidence="1">
    <location>
        <begin position="339"/>
        <end position="358"/>
    </location>
</feature>